<feature type="region of interest" description="Disordered" evidence="2">
    <location>
        <begin position="57"/>
        <end position="84"/>
    </location>
</feature>
<accession>A0ABD1V0R6</accession>
<dbReference type="InterPro" id="IPR001878">
    <property type="entry name" value="Znf_CCHC"/>
</dbReference>
<organism evidence="4 5">
    <name type="scientific">Forsythia ovata</name>
    <dbReference type="NCBI Taxonomy" id="205694"/>
    <lineage>
        <taxon>Eukaryota</taxon>
        <taxon>Viridiplantae</taxon>
        <taxon>Streptophyta</taxon>
        <taxon>Embryophyta</taxon>
        <taxon>Tracheophyta</taxon>
        <taxon>Spermatophyta</taxon>
        <taxon>Magnoliopsida</taxon>
        <taxon>eudicotyledons</taxon>
        <taxon>Gunneridae</taxon>
        <taxon>Pentapetalae</taxon>
        <taxon>asterids</taxon>
        <taxon>lamiids</taxon>
        <taxon>Lamiales</taxon>
        <taxon>Oleaceae</taxon>
        <taxon>Forsythieae</taxon>
        <taxon>Forsythia</taxon>
    </lineage>
</organism>
<dbReference type="Proteomes" id="UP001604277">
    <property type="component" value="Unassembled WGS sequence"/>
</dbReference>
<dbReference type="InterPro" id="IPR036875">
    <property type="entry name" value="Znf_CCHC_sf"/>
</dbReference>
<dbReference type="EMBL" id="JBFOLJ010000006">
    <property type="protein sequence ID" value="KAL2530904.1"/>
    <property type="molecule type" value="Genomic_DNA"/>
</dbReference>
<feature type="domain" description="CCHC-type" evidence="3">
    <location>
        <begin position="55"/>
        <end position="68"/>
    </location>
</feature>
<keyword evidence="5" id="KW-1185">Reference proteome</keyword>
<dbReference type="SUPFAM" id="SSF57756">
    <property type="entry name" value="Retrovirus zinc finger-like domains"/>
    <property type="match status" value="1"/>
</dbReference>
<dbReference type="GO" id="GO:0008270">
    <property type="term" value="F:zinc ion binding"/>
    <property type="evidence" value="ECO:0007669"/>
    <property type="project" value="UniProtKB-KW"/>
</dbReference>
<evidence type="ECO:0000313" key="4">
    <source>
        <dbReference type="EMBL" id="KAL2530904.1"/>
    </source>
</evidence>
<name>A0ABD1V0R6_9LAMI</name>
<evidence type="ECO:0000313" key="5">
    <source>
        <dbReference type="Proteomes" id="UP001604277"/>
    </source>
</evidence>
<keyword evidence="1" id="KW-0863">Zinc-finger</keyword>
<protein>
    <submittedName>
        <fullName evidence="4">Zinc finger protein</fullName>
    </submittedName>
</protein>
<feature type="compositionally biased region" description="Basic residues" evidence="2">
    <location>
        <begin position="63"/>
        <end position="82"/>
    </location>
</feature>
<keyword evidence="1" id="KW-0862">Zinc</keyword>
<proteinExistence type="predicted"/>
<sequence length="123" mass="14322">MNSSDMWESRGQLPLEPLCVTKTAGRPKKLRHREPDELQRPSTTNIRRFGMKMTCKQCGQTGHNKRSCNTRAHASSKVRSKRIPQPQQAVNNEHDDLLWLFKQTGNNKYMKIDTKRRGINRYA</sequence>
<evidence type="ECO:0000259" key="3">
    <source>
        <dbReference type="PROSITE" id="PS50158"/>
    </source>
</evidence>
<gene>
    <name evidence="4" type="ORF">Fot_23505</name>
</gene>
<reference evidence="5" key="1">
    <citation type="submission" date="2024-07" db="EMBL/GenBank/DDBJ databases">
        <title>Two chromosome-level genome assemblies of Korean endemic species Abeliophyllum distichum and Forsythia ovata (Oleaceae).</title>
        <authorList>
            <person name="Jang H."/>
        </authorList>
    </citation>
    <scope>NUCLEOTIDE SEQUENCE [LARGE SCALE GENOMIC DNA]</scope>
</reference>
<dbReference type="AlphaFoldDB" id="A0ABD1V0R6"/>
<keyword evidence="1" id="KW-0479">Metal-binding</keyword>
<comment type="caution">
    <text evidence="4">The sequence shown here is derived from an EMBL/GenBank/DDBJ whole genome shotgun (WGS) entry which is preliminary data.</text>
</comment>
<evidence type="ECO:0000256" key="2">
    <source>
        <dbReference type="SAM" id="MobiDB-lite"/>
    </source>
</evidence>
<dbReference type="PROSITE" id="PS50158">
    <property type="entry name" value="ZF_CCHC"/>
    <property type="match status" value="1"/>
</dbReference>
<evidence type="ECO:0000256" key="1">
    <source>
        <dbReference type="PROSITE-ProRule" id="PRU00047"/>
    </source>
</evidence>